<evidence type="ECO:0000256" key="1">
    <source>
        <dbReference type="SAM" id="Coils"/>
    </source>
</evidence>
<dbReference type="Proteomes" id="UP001163821">
    <property type="component" value="Unassembled WGS sequence"/>
</dbReference>
<dbReference type="EMBL" id="JAPAAF010000008">
    <property type="protein sequence ID" value="MCW0482714.1"/>
    <property type="molecule type" value="Genomic_DNA"/>
</dbReference>
<dbReference type="RefSeq" id="WP_282591319.1">
    <property type="nucleotide sequence ID" value="NZ_JAPAAF010000008.1"/>
</dbReference>
<dbReference type="AlphaFoldDB" id="A0AA41Y3F0"/>
<name>A0AA41Y3F0_9BACT</name>
<accession>A0AA41Y3F0</accession>
<protein>
    <recommendedName>
        <fullName evidence="5">Lipoprotein</fullName>
    </recommendedName>
</protein>
<feature type="signal peptide" evidence="2">
    <location>
        <begin position="1"/>
        <end position="20"/>
    </location>
</feature>
<gene>
    <name evidence="3" type="ORF">N2K84_08250</name>
</gene>
<evidence type="ECO:0000313" key="4">
    <source>
        <dbReference type="Proteomes" id="UP001163821"/>
    </source>
</evidence>
<feature type="coiled-coil region" evidence="1">
    <location>
        <begin position="79"/>
        <end position="106"/>
    </location>
</feature>
<keyword evidence="4" id="KW-1185">Reference proteome</keyword>
<evidence type="ECO:0008006" key="5">
    <source>
        <dbReference type="Google" id="ProtNLM"/>
    </source>
</evidence>
<proteinExistence type="predicted"/>
<comment type="caution">
    <text evidence="3">The sequence shown here is derived from an EMBL/GenBank/DDBJ whole genome shotgun (WGS) entry which is preliminary data.</text>
</comment>
<keyword evidence="1" id="KW-0175">Coiled coil</keyword>
<evidence type="ECO:0000256" key="2">
    <source>
        <dbReference type="SAM" id="SignalP"/>
    </source>
</evidence>
<evidence type="ECO:0000313" key="3">
    <source>
        <dbReference type="EMBL" id="MCW0482714.1"/>
    </source>
</evidence>
<sequence>MKLMPAVLFFLAVALFPACGKSERQQAAEKLQAAQLLYQQGDTAQALLQADSIQIAYKTAIQEISAAKQFQKQIYGDILFRKQDELDKLNQAVAELEKNFVKEKTEFDRYTQYIHKRQEFQRRWNKSFIQIYLDERGELYISSNYYGEEWLNHTGIRVYDGDLQAKTETIEVGTALNHQSDFMNTKWEKVSYMDGKDNGVIEFIATHADCNLKAVFLGKRYYYIILESYDKQAVIDALSLSKALKRQAELQQEITMLQTKAG</sequence>
<feature type="chain" id="PRO_5041454477" description="Lipoprotein" evidence="2">
    <location>
        <begin position="21"/>
        <end position="262"/>
    </location>
</feature>
<keyword evidence="2" id="KW-0732">Signal</keyword>
<organism evidence="3 4">
    <name type="scientific">Gaoshiqia sediminis</name>
    <dbReference type="NCBI Taxonomy" id="2986998"/>
    <lineage>
        <taxon>Bacteria</taxon>
        <taxon>Pseudomonadati</taxon>
        <taxon>Bacteroidota</taxon>
        <taxon>Bacteroidia</taxon>
        <taxon>Marinilabiliales</taxon>
        <taxon>Prolixibacteraceae</taxon>
        <taxon>Gaoshiqia</taxon>
    </lineage>
</organism>
<reference evidence="3" key="1">
    <citation type="submission" date="2022-10" db="EMBL/GenBank/DDBJ databases">
        <title>Gaoshiqiia sediminis gen. nov., sp. nov., isolated from coastal sediment.</title>
        <authorList>
            <person name="Yu W.X."/>
            <person name="Mu D.S."/>
            <person name="Du J.Z."/>
            <person name="Liang Y.Q."/>
        </authorList>
    </citation>
    <scope>NUCLEOTIDE SEQUENCE</scope>
    <source>
        <strain evidence="3">A06</strain>
    </source>
</reference>